<evidence type="ECO:0000256" key="4">
    <source>
        <dbReference type="ARBA" id="ARBA00023014"/>
    </source>
</evidence>
<dbReference type="GO" id="GO:0016705">
    <property type="term" value="F:oxidoreductase activity, acting on paired donors, with incorporation or reduction of molecular oxygen"/>
    <property type="evidence" value="ECO:0007669"/>
    <property type="project" value="UniProtKB-ARBA"/>
</dbReference>
<reference evidence="7" key="1">
    <citation type="submission" date="2021-01" db="EMBL/GenBank/DDBJ databases">
        <title>Whole genome shotgun sequence of Actinoplanes ferrugineus NBRC 15555.</title>
        <authorList>
            <person name="Komaki H."/>
            <person name="Tamura T."/>
        </authorList>
    </citation>
    <scope>NUCLEOTIDE SEQUENCE</scope>
    <source>
        <strain evidence="7">NBRC 15555</strain>
    </source>
</reference>
<dbReference type="InterPro" id="IPR036922">
    <property type="entry name" value="Rieske_2Fe-2S_sf"/>
</dbReference>
<dbReference type="Pfam" id="PF00355">
    <property type="entry name" value="Rieske"/>
    <property type="match status" value="1"/>
</dbReference>
<dbReference type="InterPro" id="IPR017941">
    <property type="entry name" value="Rieske_2Fe-2S"/>
</dbReference>
<name>A0A919MFG8_9ACTN</name>
<dbReference type="AlphaFoldDB" id="A0A919MFG8"/>
<dbReference type="GO" id="GO:0046872">
    <property type="term" value="F:metal ion binding"/>
    <property type="evidence" value="ECO:0007669"/>
    <property type="project" value="UniProtKB-KW"/>
</dbReference>
<dbReference type="PROSITE" id="PS51296">
    <property type="entry name" value="RIESKE"/>
    <property type="match status" value="1"/>
</dbReference>
<keyword evidence="3" id="KW-0408">Iron</keyword>
<keyword evidence="5" id="KW-1133">Transmembrane helix</keyword>
<dbReference type="Gene3D" id="2.102.10.10">
    <property type="entry name" value="Rieske [2Fe-2S] iron-sulphur domain"/>
    <property type="match status" value="1"/>
</dbReference>
<evidence type="ECO:0000256" key="5">
    <source>
        <dbReference type="SAM" id="Phobius"/>
    </source>
</evidence>
<dbReference type="PANTHER" id="PTHR21496:SF23">
    <property type="entry name" value="3-PHENYLPROPIONATE_CINNAMIC ACID DIOXYGENASE FERREDOXIN SUBUNIT"/>
    <property type="match status" value="1"/>
</dbReference>
<proteinExistence type="predicted"/>
<feature type="domain" description="Rieske" evidence="6">
    <location>
        <begin position="176"/>
        <end position="276"/>
    </location>
</feature>
<dbReference type="PANTHER" id="PTHR21496">
    <property type="entry name" value="FERREDOXIN-RELATED"/>
    <property type="match status" value="1"/>
</dbReference>
<evidence type="ECO:0000313" key="8">
    <source>
        <dbReference type="Proteomes" id="UP000598174"/>
    </source>
</evidence>
<keyword evidence="5" id="KW-0472">Membrane</keyword>
<sequence length="279" mass="29305">MHRLETARSLDPVSDRIQAVVNGLPVPRGLRDLLHGTKIGHALHPVLVQVPVGSFVSSAILDLMPGTRRAATTLVAVGVAGAVPAVAAGWVDWAQMTKDRRRVGIVHAAANAVAVGLYVTSLVERLRGNQARGRTLGFAGLSVAGLGAYLGGHLAYAQSSGTNQAAPEIVRIPEEWTVAGSLASLPDRKPAVRTVGDVAVLFYRDGDEVSAMIERCGHETAPLGDGEVIGEGRDACIVCPWHGSTFRLRDGVVRHGPAAGDQPTLPCRVRAGNVEVRQP</sequence>
<feature type="transmembrane region" description="Helical" evidence="5">
    <location>
        <begin position="103"/>
        <end position="123"/>
    </location>
</feature>
<dbReference type="CDD" id="cd03467">
    <property type="entry name" value="Rieske"/>
    <property type="match status" value="1"/>
</dbReference>
<dbReference type="Pfam" id="PF09990">
    <property type="entry name" value="DUF2231"/>
    <property type="match status" value="1"/>
</dbReference>
<dbReference type="GO" id="GO:0051537">
    <property type="term" value="F:2 iron, 2 sulfur cluster binding"/>
    <property type="evidence" value="ECO:0007669"/>
    <property type="project" value="UniProtKB-KW"/>
</dbReference>
<dbReference type="GO" id="GO:0004497">
    <property type="term" value="F:monooxygenase activity"/>
    <property type="evidence" value="ECO:0007669"/>
    <property type="project" value="UniProtKB-ARBA"/>
</dbReference>
<evidence type="ECO:0000313" key="7">
    <source>
        <dbReference type="EMBL" id="GIE10560.1"/>
    </source>
</evidence>
<accession>A0A919MFG8</accession>
<organism evidence="7 8">
    <name type="scientific">Paractinoplanes ferrugineus</name>
    <dbReference type="NCBI Taxonomy" id="113564"/>
    <lineage>
        <taxon>Bacteria</taxon>
        <taxon>Bacillati</taxon>
        <taxon>Actinomycetota</taxon>
        <taxon>Actinomycetes</taxon>
        <taxon>Micromonosporales</taxon>
        <taxon>Micromonosporaceae</taxon>
        <taxon>Paractinoplanes</taxon>
    </lineage>
</organism>
<evidence type="ECO:0000256" key="2">
    <source>
        <dbReference type="ARBA" id="ARBA00022723"/>
    </source>
</evidence>
<evidence type="ECO:0000256" key="3">
    <source>
        <dbReference type="ARBA" id="ARBA00023004"/>
    </source>
</evidence>
<comment type="caution">
    <text evidence="7">The sequence shown here is derived from an EMBL/GenBank/DDBJ whole genome shotgun (WGS) entry which is preliminary data.</text>
</comment>
<keyword evidence="4" id="KW-0411">Iron-sulfur</keyword>
<evidence type="ECO:0000256" key="1">
    <source>
        <dbReference type="ARBA" id="ARBA00022714"/>
    </source>
</evidence>
<dbReference type="EMBL" id="BOMM01000016">
    <property type="protein sequence ID" value="GIE10560.1"/>
    <property type="molecule type" value="Genomic_DNA"/>
</dbReference>
<evidence type="ECO:0000259" key="6">
    <source>
        <dbReference type="PROSITE" id="PS51296"/>
    </source>
</evidence>
<dbReference type="Proteomes" id="UP000598174">
    <property type="component" value="Unassembled WGS sequence"/>
</dbReference>
<feature type="transmembrane region" description="Helical" evidence="5">
    <location>
        <begin position="70"/>
        <end position="91"/>
    </location>
</feature>
<dbReference type="InterPro" id="IPR019251">
    <property type="entry name" value="DUF2231_TM"/>
</dbReference>
<feature type="transmembrane region" description="Helical" evidence="5">
    <location>
        <begin position="135"/>
        <end position="156"/>
    </location>
</feature>
<dbReference type="RefSeq" id="WP_307835630.1">
    <property type="nucleotide sequence ID" value="NZ_BAAABP010000071.1"/>
</dbReference>
<protein>
    <recommendedName>
        <fullName evidence="6">Rieske domain-containing protein</fullName>
    </recommendedName>
</protein>
<keyword evidence="2" id="KW-0479">Metal-binding</keyword>
<keyword evidence="1" id="KW-0001">2Fe-2S</keyword>
<keyword evidence="5" id="KW-0812">Transmembrane</keyword>
<keyword evidence="8" id="KW-1185">Reference proteome</keyword>
<dbReference type="SUPFAM" id="SSF50022">
    <property type="entry name" value="ISP domain"/>
    <property type="match status" value="1"/>
</dbReference>
<gene>
    <name evidence="7" type="ORF">Afe05nite_24000</name>
</gene>